<proteinExistence type="predicted"/>
<dbReference type="Proteomes" id="UP000006222">
    <property type="component" value="Unassembled WGS sequence"/>
</dbReference>
<evidence type="ECO:0000256" key="1">
    <source>
        <dbReference type="SAM" id="MobiDB-lite"/>
    </source>
</evidence>
<dbReference type="AlphaFoldDB" id="F2ANP9"/>
<evidence type="ECO:0000313" key="2">
    <source>
        <dbReference type="EMBL" id="EGF28721.1"/>
    </source>
</evidence>
<dbReference type="PATRIC" id="fig|991778.3.peg.1385"/>
<evidence type="ECO:0000313" key="3">
    <source>
        <dbReference type="Proteomes" id="UP000006222"/>
    </source>
</evidence>
<feature type="region of interest" description="Disordered" evidence="1">
    <location>
        <begin position="1"/>
        <end position="24"/>
    </location>
</feature>
<organism evidence="2 3">
    <name type="scientific">Rhodopirellula baltica WH47</name>
    <dbReference type="NCBI Taxonomy" id="991778"/>
    <lineage>
        <taxon>Bacteria</taxon>
        <taxon>Pseudomonadati</taxon>
        <taxon>Planctomycetota</taxon>
        <taxon>Planctomycetia</taxon>
        <taxon>Pirellulales</taxon>
        <taxon>Pirellulaceae</taxon>
        <taxon>Rhodopirellula</taxon>
    </lineage>
</organism>
<sequence>MAASNKQTSTSGITMFSQKKSCSLSSDEGMKIRGTCLPCRDGQRQGKRARRGQLTADEVERIGQSLLARLHHAHDS</sequence>
<reference evidence="2 3" key="1">
    <citation type="journal article" date="2013" name="Mar. Genomics">
        <title>Expression of sulfatases in Rhodopirellula baltica and the diversity of sulfatases in the genus Rhodopirellula.</title>
        <authorList>
            <person name="Wegner C.E."/>
            <person name="Richter-Heitmann T."/>
            <person name="Klindworth A."/>
            <person name="Klockow C."/>
            <person name="Richter M."/>
            <person name="Achstetter T."/>
            <person name="Glockner F.O."/>
            <person name="Harder J."/>
        </authorList>
    </citation>
    <scope>NUCLEOTIDE SEQUENCE [LARGE SCALE GENOMIC DNA]</scope>
    <source>
        <strain evidence="2 3">WH47</strain>
    </source>
</reference>
<protein>
    <submittedName>
        <fullName evidence="2">Uncharacterized protein</fullName>
    </submittedName>
</protein>
<accession>F2ANP9</accession>
<dbReference type="EMBL" id="AFAR01000072">
    <property type="protein sequence ID" value="EGF28721.1"/>
    <property type="molecule type" value="Genomic_DNA"/>
</dbReference>
<gene>
    <name evidence="2" type="ORF">RBWH47_04174</name>
</gene>
<comment type="caution">
    <text evidence="2">The sequence shown here is derived from an EMBL/GenBank/DDBJ whole genome shotgun (WGS) entry which is preliminary data.</text>
</comment>
<name>F2ANP9_RHOBT</name>